<sequence length="317" mass="35281">MQPLNFFLVIAFTTVVTADSAQKISSLATEVAALKNDLSITKADISETKKIVQSLKSDFEFLFSKEVAKHAECVGVGVNVDVTRLSNKKNYHFSSSQLSWKQANDFCKKHAMHLASPKTQPELTLLFQKVKQFLNGDRDWWVSASDVGNRAGDFKWHDSQALPKDSALWNKEKREPNSFGQGSEACAHIAPYYKDRLMDNRCSEVFNFICEQPANSDVLLLSTSNADTVTNVPPYNGFPLGSTTFHKNVLISRVLNGSGTGRCFFPSITGLLTSFTGVLQTDPDRSAHFSPACHTNSTCADRKLHLADLKTPRFERY</sequence>
<dbReference type="Gene3D" id="1.20.5.170">
    <property type="match status" value="1"/>
</dbReference>
<dbReference type="GO" id="GO:0030246">
    <property type="term" value="F:carbohydrate binding"/>
    <property type="evidence" value="ECO:0007669"/>
    <property type="project" value="UniProtKB-KW"/>
</dbReference>
<evidence type="ECO:0000256" key="1">
    <source>
        <dbReference type="ARBA" id="ARBA00004613"/>
    </source>
</evidence>
<dbReference type="Gene3D" id="3.10.100.10">
    <property type="entry name" value="Mannose-Binding Protein A, subunit A"/>
    <property type="match status" value="1"/>
</dbReference>
<accession>A0A8S1CC46</accession>
<dbReference type="PROSITE" id="PS50041">
    <property type="entry name" value="C_TYPE_LECTIN_2"/>
    <property type="match status" value="1"/>
</dbReference>
<dbReference type="Proteomes" id="UP000494165">
    <property type="component" value="Unassembled WGS sequence"/>
</dbReference>
<reference evidence="7 8" key="1">
    <citation type="submission" date="2020-04" db="EMBL/GenBank/DDBJ databases">
        <authorList>
            <person name="Alioto T."/>
            <person name="Alioto T."/>
            <person name="Gomez Garrido J."/>
        </authorList>
    </citation>
    <scope>NUCLEOTIDE SEQUENCE [LARGE SCALE GENOMIC DNA]</scope>
</reference>
<feature type="signal peptide" evidence="5">
    <location>
        <begin position="1"/>
        <end position="18"/>
    </location>
</feature>
<feature type="domain" description="C-type lectin" evidence="6">
    <location>
        <begin position="86"/>
        <end position="211"/>
    </location>
</feature>
<name>A0A8S1CC46_9INSE</name>
<evidence type="ECO:0000313" key="7">
    <source>
        <dbReference type="EMBL" id="CAB3367883.1"/>
    </source>
</evidence>
<evidence type="ECO:0000259" key="6">
    <source>
        <dbReference type="PROSITE" id="PS50041"/>
    </source>
</evidence>
<dbReference type="InterPro" id="IPR016187">
    <property type="entry name" value="CTDL_fold"/>
</dbReference>
<keyword evidence="2" id="KW-0964">Secreted</keyword>
<dbReference type="PANTHER" id="PTHR22799:SF1">
    <property type="entry name" value="C-TYPE LECTIN DOMAIN FAMILY 11 MEMBER A"/>
    <property type="match status" value="1"/>
</dbReference>
<comment type="subcellular location">
    <subcellularLocation>
        <location evidence="1">Secreted</location>
    </subcellularLocation>
</comment>
<protein>
    <recommendedName>
        <fullName evidence="6">C-type lectin domain-containing protein</fullName>
    </recommendedName>
</protein>
<keyword evidence="8" id="KW-1185">Reference proteome</keyword>
<dbReference type="InterPro" id="IPR051663">
    <property type="entry name" value="CLec_Tetranectin-domain"/>
</dbReference>
<organism evidence="7 8">
    <name type="scientific">Cloeon dipterum</name>
    <dbReference type="NCBI Taxonomy" id="197152"/>
    <lineage>
        <taxon>Eukaryota</taxon>
        <taxon>Metazoa</taxon>
        <taxon>Ecdysozoa</taxon>
        <taxon>Arthropoda</taxon>
        <taxon>Hexapoda</taxon>
        <taxon>Insecta</taxon>
        <taxon>Pterygota</taxon>
        <taxon>Palaeoptera</taxon>
        <taxon>Ephemeroptera</taxon>
        <taxon>Pisciforma</taxon>
        <taxon>Baetidae</taxon>
        <taxon>Cloeon</taxon>
    </lineage>
</organism>
<feature type="chain" id="PRO_5035916119" description="C-type lectin domain-containing protein" evidence="5">
    <location>
        <begin position="19"/>
        <end position="317"/>
    </location>
</feature>
<evidence type="ECO:0000313" key="8">
    <source>
        <dbReference type="Proteomes" id="UP000494165"/>
    </source>
</evidence>
<keyword evidence="3 5" id="KW-0732">Signal</keyword>
<gene>
    <name evidence="7" type="ORF">CLODIP_2_CD04095</name>
</gene>
<evidence type="ECO:0000256" key="2">
    <source>
        <dbReference type="ARBA" id="ARBA00022525"/>
    </source>
</evidence>
<evidence type="ECO:0000256" key="5">
    <source>
        <dbReference type="SAM" id="SignalP"/>
    </source>
</evidence>
<evidence type="ECO:0000256" key="4">
    <source>
        <dbReference type="ARBA" id="ARBA00022734"/>
    </source>
</evidence>
<evidence type="ECO:0000256" key="3">
    <source>
        <dbReference type="ARBA" id="ARBA00022729"/>
    </source>
</evidence>
<keyword evidence="4" id="KW-0430">Lectin</keyword>
<dbReference type="PANTHER" id="PTHR22799">
    <property type="entry name" value="TETRANECTIN-RELATED"/>
    <property type="match status" value="1"/>
</dbReference>
<dbReference type="InterPro" id="IPR016186">
    <property type="entry name" value="C-type_lectin-like/link_sf"/>
</dbReference>
<proteinExistence type="predicted"/>
<dbReference type="GO" id="GO:0008083">
    <property type="term" value="F:growth factor activity"/>
    <property type="evidence" value="ECO:0007669"/>
    <property type="project" value="TreeGrafter"/>
</dbReference>
<dbReference type="OrthoDB" id="8244691at2759"/>
<dbReference type="GO" id="GO:0005615">
    <property type="term" value="C:extracellular space"/>
    <property type="evidence" value="ECO:0007669"/>
    <property type="project" value="TreeGrafter"/>
</dbReference>
<dbReference type="AlphaFoldDB" id="A0A8S1CC46"/>
<dbReference type="SUPFAM" id="SSF56436">
    <property type="entry name" value="C-type lectin-like"/>
    <property type="match status" value="1"/>
</dbReference>
<comment type="caution">
    <text evidence="7">The sequence shown here is derived from an EMBL/GenBank/DDBJ whole genome shotgun (WGS) entry which is preliminary data.</text>
</comment>
<dbReference type="Pfam" id="PF00059">
    <property type="entry name" value="Lectin_C"/>
    <property type="match status" value="1"/>
</dbReference>
<dbReference type="InterPro" id="IPR001304">
    <property type="entry name" value="C-type_lectin-like"/>
</dbReference>
<dbReference type="EMBL" id="CADEPI010000034">
    <property type="protein sequence ID" value="CAB3367883.1"/>
    <property type="molecule type" value="Genomic_DNA"/>
</dbReference>
<dbReference type="SMART" id="SM00034">
    <property type="entry name" value="CLECT"/>
    <property type="match status" value="1"/>
</dbReference>